<dbReference type="SUPFAM" id="SSF46785">
    <property type="entry name" value="Winged helix' DNA-binding domain"/>
    <property type="match status" value="1"/>
</dbReference>
<evidence type="ECO:0000313" key="6">
    <source>
        <dbReference type="Proteomes" id="UP001597011"/>
    </source>
</evidence>
<accession>A0ABW3BT55</accession>
<keyword evidence="3" id="KW-0804">Transcription</keyword>
<name>A0ABW3BT55_9FLAO</name>
<dbReference type="InterPro" id="IPR036390">
    <property type="entry name" value="WH_DNA-bd_sf"/>
</dbReference>
<feature type="domain" description="Cyclic nucleotide-binding" evidence="4">
    <location>
        <begin position="16"/>
        <end position="83"/>
    </location>
</feature>
<dbReference type="EMBL" id="JBHTIB010000012">
    <property type="protein sequence ID" value="MFD0835862.1"/>
    <property type="molecule type" value="Genomic_DNA"/>
</dbReference>
<dbReference type="RefSeq" id="WP_379941359.1">
    <property type="nucleotide sequence ID" value="NZ_JBHTIB010000012.1"/>
</dbReference>
<dbReference type="CDD" id="cd00038">
    <property type="entry name" value="CAP_ED"/>
    <property type="match status" value="1"/>
</dbReference>
<proteinExistence type="predicted"/>
<evidence type="ECO:0000313" key="5">
    <source>
        <dbReference type="EMBL" id="MFD0835862.1"/>
    </source>
</evidence>
<evidence type="ECO:0000259" key="4">
    <source>
        <dbReference type="PROSITE" id="PS50042"/>
    </source>
</evidence>
<dbReference type="Gene3D" id="1.10.10.10">
    <property type="entry name" value="Winged helix-like DNA-binding domain superfamily/Winged helix DNA-binding domain"/>
    <property type="match status" value="1"/>
</dbReference>
<organism evidence="5 6">
    <name type="scientific">Mariniflexile aquimaris</name>
    <dbReference type="NCBI Taxonomy" id="881009"/>
    <lineage>
        <taxon>Bacteria</taxon>
        <taxon>Pseudomonadati</taxon>
        <taxon>Bacteroidota</taxon>
        <taxon>Flavobacteriia</taxon>
        <taxon>Flavobacteriales</taxon>
        <taxon>Flavobacteriaceae</taxon>
        <taxon>Mariniflexile</taxon>
    </lineage>
</organism>
<dbReference type="Pfam" id="PF13545">
    <property type="entry name" value="HTH_Crp_2"/>
    <property type="match status" value="1"/>
</dbReference>
<dbReference type="PROSITE" id="PS50042">
    <property type="entry name" value="CNMP_BINDING_3"/>
    <property type="match status" value="1"/>
</dbReference>
<dbReference type="Pfam" id="PF00027">
    <property type="entry name" value="cNMP_binding"/>
    <property type="match status" value="1"/>
</dbReference>
<dbReference type="InterPro" id="IPR012318">
    <property type="entry name" value="HTH_CRP"/>
</dbReference>
<dbReference type="InterPro" id="IPR018490">
    <property type="entry name" value="cNMP-bd_dom_sf"/>
</dbReference>
<dbReference type="InterPro" id="IPR036388">
    <property type="entry name" value="WH-like_DNA-bd_sf"/>
</dbReference>
<dbReference type="InterPro" id="IPR014710">
    <property type="entry name" value="RmlC-like_jellyroll"/>
</dbReference>
<evidence type="ECO:0000256" key="3">
    <source>
        <dbReference type="ARBA" id="ARBA00023163"/>
    </source>
</evidence>
<evidence type="ECO:0000256" key="1">
    <source>
        <dbReference type="ARBA" id="ARBA00023015"/>
    </source>
</evidence>
<keyword evidence="1" id="KW-0805">Transcription regulation</keyword>
<keyword evidence="2" id="KW-0238">DNA-binding</keyword>
<evidence type="ECO:0000256" key="2">
    <source>
        <dbReference type="ARBA" id="ARBA00023125"/>
    </source>
</evidence>
<dbReference type="InterPro" id="IPR000595">
    <property type="entry name" value="cNMP-bd_dom"/>
</dbReference>
<keyword evidence="6" id="KW-1185">Reference proteome</keyword>
<gene>
    <name evidence="5" type="ORF">ACFQ0I_08815</name>
</gene>
<dbReference type="SUPFAM" id="SSF51206">
    <property type="entry name" value="cAMP-binding domain-like"/>
    <property type="match status" value="1"/>
</dbReference>
<dbReference type="Gene3D" id="2.60.120.10">
    <property type="entry name" value="Jelly Rolls"/>
    <property type="match status" value="1"/>
</dbReference>
<dbReference type="Proteomes" id="UP001597011">
    <property type="component" value="Unassembled WGS sequence"/>
</dbReference>
<sequence>MTNQELFLQKKLKKYFSKKFDAELIDDIVKVAEYKAFKSGELLINIGAKMSFMPLILEGVLKIIRRKENGEEIVLYFLESGDTCAISFANCINRKQSIFKGIVEKDLEAIFIPVEYIDQWIIKHKSWRYYIIDSYHFRFLEMIDAVDSLAFMNLDERILKYLIHKAQINHNCDLEITHLEIAHDLHTSRVVISRIIKQLNDEKKINSSRNKIRLLVPFN</sequence>
<comment type="caution">
    <text evidence="5">The sequence shown here is derived from an EMBL/GenBank/DDBJ whole genome shotgun (WGS) entry which is preliminary data.</text>
</comment>
<protein>
    <submittedName>
        <fullName evidence="5">Crp/Fnr family transcriptional regulator</fullName>
    </submittedName>
</protein>
<reference evidence="6" key="1">
    <citation type="journal article" date="2019" name="Int. J. Syst. Evol. Microbiol.">
        <title>The Global Catalogue of Microorganisms (GCM) 10K type strain sequencing project: providing services to taxonomists for standard genome sequencing and annotation.</title>
        <authorList>
            <consortium name="The Broad Institute Genomics Platform"/>
            <consortium name="The Broad Institute Genome Sequencing Center for Infectious Disease"/>
            <person name="Wu L."/>
            <person name="Ma J."/>
        </authorList>
    </citation>
    <scope>NUCLEOTIDE SEQUENCE [LARGE SCALE GENOMIC DNA]</scope>
    <source>
        <strain evidence="6">CCUG 60529</strain>
    </source>
</reference>